<dbReference type="InterPro" id="IPR001633">
    <property type="entry name" value="EAL_dom"/>
</dbReference>
<proteinExistence type="predicted"/>
<dbReference type="KEGG" id="amx:AM2010_1067"/>
<feature type="domain" description="EAL" evidence="1">
    <location>
        <begin position="17"/>
        <end position="267"/>
    </location>
</feature>
<dbReference type="InterPro" id="IPR050706">
    <property type="entry name" value="Cyclic-di-GMP_PDE-like"/>
</dbReference>
<reference evidence="2 3" key="1">
    <citation type="submission" date="2015-06" db="EMBL/GenBank/DDBJ databases">
        <authorList>
            <person name="Kim K.M."/>
        </authorList>
    </citation>
    <scope>NUCLEOTIDE SEQUENCE [LARGE SCALE GENOMIC DNA]</scope>
    <source>
        <strain evidence="2 3">KCTC 22370</strain>
    </source>
</reference>
<keyword evidence="3" id="KW-1185">Reference proteome</keyword>
<dbReference type="Proteomes" id="UP000037643">
    <property type="component" value="Chromosome"/>
</dbReference>
<dbReference type="PANTHER" id="PTHR33121:SF79">
    <property type="entry name" value="CYCLIC DI-GMP PHOSPHODIESTERASE PDED-RELATED"/>
    <property type="match status" value="1"/>
</dbReference>
<sequence length="274" mass="29558">MLPIRERRTSIDRRKNDETVAAELATAFARGQIEVLYQPQFSCDDDRLVGAEALARWNHPLRGQIGAEAMFALAGRAGMSERLTRHVATCALGDAADWAPHLTLSLNVTAADIAAPDFAEALTTIVDKLSFSPGRLTLELTEHALVRDIEGSVCQLNRLAAEGMRLALDDFGAGFCNFGYLKVLPLHYLKLDRSMVEGIVSGPRDLAILRAIVAMAGALDIAVIAEGIERTAQLAAVRAEGCAFYQGFLRARPMDAQTFAAFARDQETGTAAIG</sequence>
<dbReference type="SMART" id="SM00052">
    <property type="entry name" value="EAL"/>
    <property type="match status" value="1"/>
</dbReference>
<dbReference type="RefSeq" id="WP_053043947.1">
    <property type="nucleotide sequence ID" value="NZ_CP011805.1"/>
</dbReference>
<dbReference type="GO" id="GO:0071111">
    <property type="term" value="F:cyclic-guanylate-specific phosphodiesterase activity"/>
    <property type="evidence" value="ECO:0007669"/>
    <property type="project" value="InterPro"/>
</dbReference>
<name>A0A0G3X7I1_9SPHN</name>
<accession>A0A0G3X7I1</accession>
<evidence type="ECO:0000313" key="3">
    <source>
        <dbReference type="Proteomes" id="UP000037643"/>
    </source>
</evidence>
<dbReference type="SUPFAM" id="SSF141868">
    <property type="entry name" value="EAL domain-like"/>
    <property type="match status" value="1"/>
</dbReference>
<evidence type="ECO:0000313" key="2">
    <source>
        <dbReference type="EMBL" id="AKM07142.1"/>
    </source>
</evidence>
<gene>
    <name evidence="2" type="ORF">AM2010_1067</name>
</gene>
<dbReference type="OrthoDB" id="9814202at2"/>
<organism evidence="2 3">
    <name type="scientific">Pelagerythrobacter marensis</name>
    <dbReference type="NCBI Taxonomy" id="543877"/>
    <lineage>
        <taxon>Bacteria</taxon>
        <taxon>Pseudomonadati</taxon>
        <taxon>Pseudomonadota</taxon>
        <taxon>Alphaproteobacteria</taxon>
        <taxon>Sphingomonadales</taxon>
        <taxon>Erythrobacteraceae</taxon>
        <taxon>Pelagerythrobacter</taxon>
    </lineage>
</organism>
<dbReference type="CDD" id="cd01948">
    <property type="entry name" value="EAL"/>
    <property type="match status" value="1"/>
</dbReference>
<dbReference type="Pfam" id="PF00563">
    <property type="entry name" value="EAL"/>
    <property type="match status" value="1"/>
</dbReference>
<evidence type="ECO:0000259" key="1">
    <source>
        <dbReference type="PROSITE" id="PS50883"/>
    </source>
</evidence>
<dbReference type="AlphaFoldDB" id="A0A0G3X7I1"/>
<dbReference type="PATRIC" id="fig|543877.4.peg.1082"/>
<dbReference type="EMBL" id="CP011805">
    <property type="protein sequence ID" value="AKM07142.1"/>
    <property type="molecule type" value="Genomic_DNA"/>
</dbReference>
<dbReference type="PROSITE" id="PS50883">
    <property type="entry name" value="EAL"/>
    <property type="match status" value="1"/>
</dbReference>
<protein>
    <submittedName>
        <fullName evidence="2">Diguanylate cyclase/phosphodiesterase</fullName>
    </submittedName>
</protein>
<dbReference type="STRING" id="543877.AM2010_1067"/>
<dbReference type="InterPro" id="IPR035919">
    <property type="entry name" value="EAL_sf"/>
</dbReference>
<dbReference type="Gene3D" id="3.20.20.450">
    <property type="entry name" value="EAL domain"/>
    <property type="match status" value="1"/>
</dbReference>
<dbReference type="PANTHER" id="PTHR33121">
    <property type="entry name" value="CYCLIC DI-GMP PHOSPHODIESTERASE PDEF"/>
    <property type="match status" value="1"/>
</dbReference>